<proteinExistence type="inferred from homology"/>
<evidence type="ECO:0000256" key="6">
    <source>
        <dbReference type="ARBA" id="ARBA00023235"/>
    </source>
</evidence>
<dbReference type="Pfam" id="PF00342">
    <property type="entry name" value="PGI"/>
    <property type="match status" value="1"/>
</dbReference>
<dbReference type="GO" id="GO:0051156">
    <property type="term" value="P:glucose 6-phosphate metabolic process"/>
    <property type="evidence" value="ECO:0007669"/>
    <property type="project" value="TreeGrafter"/>
</dbReference>
<dbReference type="GO" id="GO:0005829">
    <property type="term" value="C:cytosol"/>
    <property type="evidence" value="ECO:0007669"/>
    <property type="project" value="TreeGrafter"/>
</dbReference>
<dbReference type="PROSITE" id="PS51463">
    <property type="entry name" value="P_GLUCOSE_ISOMERASE_3"/>
    <property type="match status" value="1"/>
</dbReference>
<protein>
    <recommendedName>
        <fullName evidence="3 8">Glucose-6-phosphate isomerase</fullName>
        <ecNumber evidence="3 8">5.3.1.9</ecNumber>
    </recommendedName>
</protein>
<comment type="pathway">
    <text evidence="1 8">Carbohydrate degradation; glycolysis; D-glyceraldehyde 3-phosphate and glycerone phosphate from D-glucose: step 2/4.</text>
</comment>
<evidence type="ECO:0000256" key="8">
    <source>
        <dbReference type="RuleBase" id="RU000612"/>
    </source>
</evidence>
<dbReference type="PROSITE" id="PS00174">
    <property type="entry name" value="P_GLUCOSE_ISOMERASE_2"/>
    <property type="match status" value="1"/>
</dbReference>
<dbReference type="UniPathway" id="UPA00109">
    <property type="reaction ID" value="UER00181"/>
</dbReference>
<organism evidence="9 10">
    <name type="scientific">Terrihabitans soli</name>
    <dbReference type="NCBI Taxonomy" id="708113"/>
    <lineage>
        <taxon>Bacteria</taxon>
        <taxon>Pseudomonadati</taxon>
        <taxon>Pseudomonadota</taxon>
        <taxon>Alphaproteobacteria</taxon>
        <taxon>Hyphomicrobiales</taxon>
        <taxon>Terrihabitans</taxon>
    </lineage>
</organism>
<dbReference type="GO" id="GO:0004347">
    <property type="term" value="F:glucose-6-phosphate isomerase activity"/>
    <property type="evidence" value="ECO:0007669"/>
    <property type="project" value="UniProtKB-EC"/>
</dbReference>
<dbReference type="InterPro" id="IPR046348">
    <property type="entry name" value="SIS_dom_sf"/>
</dbReference>
<keyword evidence="6 8" id="KW-0413">Isomerase</keyword>
<dbReference type="AlphaFoldDB" id="A0A6S6QRI9"/>
<keyword evidence="5 8" id="KW-0324">Glycolysis</keyword>
<dbReference type="PANTHER" id="PTHR11469:SF1">
    <property type="entry name" value="GLUCOSE-6-PHOSPHATE ISOMERASE"/>
    <property type="match status" value="1"/>
</dbReference>
<name>A0A6S6QRI9_9HYPH</name>
<gene>
    <name evidence="9" type="ORF">IZ6_23940</name>
</gene>
<dbReference type="Gene3D" id="3.40.50.10490">
    <property type="entry name" value="Glucose-6-phosphate isomerase like protein, domain 1"/>
    <property type="match status" value="2"/>
</dbReference>
<dbReference type="EC" id="5.3.1.9" evidence="3 8"/>
<dbReference type="GO" id="GO:0097367">
    <property type="term" value="F:carbohydrate derivative binding"/>
    <property type="evidence" value="ECO:0007669"/>
    <property type="project" value="InterPro"/>
</dbReference>
<dbReference type="SUPFAM" id="SSF53697">
    <property type="entry name" value="SIS domain"/>
    <property type="match status" value="1"/>
</dbReference>
<evidence type="ECO:0000256" key="4">
    <source>
        <dbReference type="ARBA" id="ARBA00022432"/>
    </source>
</evidence>
<dbReference type="PANTHER" id="PTHR11469">
    <property type="entry name" value="GLUCOSE-6-PHOSPHATE ISOMERASE"/>
    <property type="match status" value="1"/>
</dbReference>
<evidence type="ECO:0000256" key="7">
    <source>
        <dbReference type="ARBA" id="ARBA00029321"/>
    </source>
</evidence>
<evidence type="ECO:0000313" key="9">
    <source>
        <dbReference type="EMBL" id="BCJ91659.1"/>
    </source>
</evidence>
<reference evidence="9 10" key="1">
    <citation type="submission" date="2020-08" db="EMBL/GenBank/DDBJ databases">
        <title>Genome sequence of Rhizobiales bacterium strain IZ6.</title>
        <authorList>
            <person name="Nakai R."/>
            <person name="Naganuma T."/>
        </authorList>
    </citation>
    <scope>NUCLEOTIDE SEQUENCE [LARGE SCALE GENOMIC DNA]</scope>
    <source>
        <strain evidence="9 10">IZ6</strain>
    </source>
</reference>
<keyword evidence="4 8" id="KW-0312">Gluconeogenesis</keyword>
<dbReference type="GO" id="GO:0006096">
    <property type="term" value="P:glycolytic process"/>
    <property type="evidence" value="ECO:0007669"/>
    <property type="project" value="UniProtKB-UniPathway"/>
</dbReference>
<evidence type="ECO:0000256" key="2">
    <source>
        <dbReference type="ARBA" id="ARBA00006604"/>
    </source>
</evidence>
<evidence type="ECO:0000256" key="1">
    <source>
        <dbReference type="ARBA" id="ARBA00004926"/>
    </source>
</evidence>
<dbReference type="InterPro" id="IPR035482">
    <property type="entry name" value="SIS_PGI_2"/>
</dbReference>
<dbReference type="GO" id="GO:0006094">
    <property type="term" value="P:gluconeogenesis"/>
    <property type="evidence" value="ECO:0007669"/>
    <property type="project" value="UniProtKB-KW"/>
</dbReference>
<dbReference type="Proteomes" id="UP000515317">
    <property type="component" value="Chromosome"/>
</dbReference>
<dbReference type="PRINTS" id="PR00662">
    <property type="entry name" value="G6PISOMERASE"/>
</dbReference>
<dbReference type="InterPro" id="IPR035476">
    <property type="entry name" value="SIS_PGI_1"/>
</dbReference>
<dbReference type="GO" id="GO:0048029">
    <property type="term" value="F:monosaccharide binding"/>
    <property type="evidence" value="ECO:0007669"/>
    <property type="project" value="TreeGrafter"/>
</dbReference>
<dbReference type="CDD" id="cd05016">
    <property type="entry name" value="SIS_PGI_2"/>
    <property type="match status" value="1"/>
</dbReference>
<dbReference type="InterPro" id="IPR018189">
    <property type="entry name" value="Phosphoglucose_isomerase_CS"/>
</dbReference>
<dbReference type="RefSeq" id="WP_225873903.1">
    <property type="nucleotide sequence ID" value="NZ_AP023361.1"/>
</dbReference>
<dbReference type="InterPro" id="IPR001672">
    <property type="entry name" value="G6P_Isomerase"/>
</dbReference>
<evidence type="ECO:0000256" key="3">
    <source>
        <dbReference type="ARBA" id="ARBA00011952"/>
    </source>
</evidence>
<comment type="catalytic activity">
    <reaction evidence="7 8">
        <text>alpha-D-glucose 6-phosphate = beta-D-fructose 6-phosphate</text>
        <dbReference type="Rhea" id="RHEA:11816"/>
        <dbReference type="ChEBI" id="CHEBI:57634"/>
        <dbReference type="ChEBI" id="CHEBI:58225"/>
        <dbReference type="EC" id="5.3.1.9"/>
    </reaction>
</comment>
<keyword evidence="10" id="KW-1185">Reference proteome</keyword>
<dbReference type="EMBL" id="AP023361">
    <property type="protein sequence ID" value="BCJ91659.1"/>
    <property type="molecule type" value="Genomic_DNA"/>
</dbReference>
<comment type="similarity">
    <text evidence="2 8">Belongs to the GPI family.</text>
</comment>
<dbReference type="KEGG" id="tso:IZ6_23940"/>
<evidence type="ECO:0000313" key="10">
    <source>
        <dbReference type="Proteomes" id="UP000515317"/>
    </source>
</evidence>
<sequence>MRTILMSFVQNTDRAFFSSIGPGGIPEADYTALLEKTEPALDWLRSAYEKNELPILRMPETVDDLPPVEATAKKMLEGATDLVFMGTGGSGLGAQALLQLADYNVPGLALFRPSPRLHFLDNLDPITLDALLKKLPLKTTRFLAVSKSGGTGETLTQTISVIQALEAAGLGADIGKQIFGLSEPQQGAKKNALRALLAPYGVPFLEHHTGVGGRFSVLTNVGLLPARAAGLDIKAVRAGAAAALKPILDKKPAKEVPSAVGAALNVAAANAGKNVTVLMAYADRLERTTAWWVQLWSESLGKDGRGTTPVRALGPVDQHSQLQLHLGGPKDKLFTVVTVGIAGKGPKLGKDLSERCGEPGFAGKTIGDLVAAQGRATADTLAKNGRAVRTIHIEKLDEHALGEFLMHFMLETMIASKLFGVDAFDQPAVEEGKILAKKYLAEG</sequence>
<evidence type="ECO:0000256" key="5">
    <source>
        <dbReference type="ARBA" id="ARBA00023152"/>
    </source>
</evidence>
<accession>A0A6S6QRI9</accession>
<dbReference type="CDD" id="cd05015">
    <property type="entry name" value="SIS_PGI_1"/>
    <property type="match status" value="1"/>
</dbReference>